<dbReference type="SFLD" id="SFLDG00358">
    <property type="entry name" value="Main_(cytGST)"/>
    <property type="match status" value="1"/>
</dbReference>
<dbReference type="Gene3D" id="3.40.30.10">
    <property type="entry name" value="Glutaredoxin"/>
    <property type="match status" value="1"/>
</dbReference>
<comment type="similarity">
    <text evidence="1 2">Belongs to the GST superfamily.</text>
</comment>
<sequence>MHIIYEDSLMAWQEAWEAIPWPCPKRNLRFIDKETGQIAVGEDLDRISSRAFRTAWLLEELNVDYELKFADRRPDGSVPPELGIPTSKGKAPAIRDGNLVLGESGAIAEYLIEKYDTAHRLLPTQPEKRAKIRELMWAAEGSLMLHAEAVFSARLAAPAEVAPELEAKLAKSVQHDLDWLEGHLKETSTRFLAGDHVTVADTMMAFSVQDIFANKLAPAGKSWPRINEWLKTVESGDVYQRAVKRTGHHF</sequence>
<dbReference type="PROSITE" id="PS50405">
    <property type="entry name" value="GST_CTER"/>
    <property type="match status" value="1"/>
</dbReference>
<name>A0A8H6R1G9_9EURO</name>
<dbReference type="SUPFAM" id="SSF47616">
    <property type="entry name" value="GST C-terminal domain-like"/>
    <property type="match status" value="1"/>
</dbReference>
<dbReference type="InterPro" id="IPR036282">
    <property type="entry name" value="Glutathione-S-Trfase_C_sf"/>
</dbReference>
<dbReference type="EMBL" id="JACBAG010001756">
    <property type="protein sequence ID" value="KAF7182888.1"/>
    <property type="molecule type" value="Genomic_DNA"/>
</dbReference>
<comment type="caution">
    <text evidence="5">The sequence shown here is derived from an EMBL/GenBank/DDBJ whole genome shotgun (WGS) entry which is preliminary data.</text>
</comment>
<dbReference type="InterPro" id="IPR040079">
    <property type="entry name" value="Glutathione_S-Trfase"/>
</dbReference>
<feature type="domain" description="GST N-terminal" evidence="3">
    <location>
        <begin position="38"/>
        <end position="119"/>
    </location>
</feature>
<dbReference type="SUPFAM" id="SSF52833">
    <property type="entry name" value="Thioredoxin-like"/>
    <property type="match status" value="1"/>
</dbReference>
<dbReference type="PROSITE" id="PS50404">
    <property type="entry name" value="GST_NTER"/>
    <property type="match status" value="1"/>
</dbReference>
<feature type="domain" description="GST C-terminal" evidence="4">
    <location>
        <begin position="125"/>
        <end position="250"/>
    </location>
</feature>
<evidence type="ECO:0000259" key="3">
    <source>
        <dbReference type="PROSITE" id="PS50404"/>
    </source>
</evidence>
<dbReference type="SFLD" id="SFLDS00019">
    <property type="entry name" value="Glutathione_Transferase_(cytos"/>
    <property type="match status" value="1"/>
</dbReference>
<dbReference type="PANTHER" id="PTHR44051">
    <property type="entry name" value="GLUTATHIONE S-TRANSFERASE-RELATED"/>
    <property type="match status" value="1"/>
</dbReference>
<dbReference type="InterPro" id="IPR004046">
    <property type="entry name" value="GST_C"/>
</dbReference>
<keyword evidence="6" id="KW-1185">Reference proteome</keyword>
<protein>
    <recommendedName>
        <fullName evidence="7">Glutathione S-transferase</fullName>
    </recommendedName>
</protein>
<evidence type="ECO:0000256" key="1">
    <source>
        <dbReference type="ARBA" id="ARBA00007409"/>
    </source>
</evidence>
<dbReference type="Proteomes" id="UP000641853">
    <property type="component" value="Unassembled WGS sequence"/>
</dbReference>
<evidence type="ECO:0000259" key="4">
    <source>
        <dbReference type="PROSITE" id="PS50405"/>
    </source>
</evidence>
<evidence type="ECO:0000313" key="5">
    <source>
        <dbReference type="EMBL" id="KAF7182888.1"/>
    </source>
</evidence>
<evidence type="ECO:0000313" key="6">
    <source>
        <dbReference type="Proteomes" id="UP000641853"/>
    </source>
</evidence>
<dbReference type="CDD" id="cd03046">
    <property type="entry name" value="GST_N_GTT1_like"/>
    <property type="match status" value="1"/>
</dbReference>
<proteinExistence type="inferred from homology"/>
<organism evidence="5 6">
    <name type="scientific">Aspergillus felis</name>
    <dbReference type="NCBI Taxonomy" id="1287682"/>
    <lineage>
        <taxon>Eukaryota</taxon>
        <taxon>Fungi</taxon>
        <taxon>Dikarya</taxon>
        <taxon>Ascomycota</taxon>
        <taxon>Pezizomycotina</taxon>
        <taxon>Eurotiomycetes</taxon>
        <taxon>Eurotiomycetidae</taxon>
        <taxon>Eurotiales</taxon>
        <taxon>Aspergillaceae</taxon>
        <taxon>Aspergillus</taxon>
        <taxon>Aspergillus subgen. Fumigati</taxon>
    </lineage>
</organism>
<dbReference type="InterPro" id="IPR004045">
    <property type="entry name" value="Glutathione_S-Trfase_N"/>
</dbReference>
<gene>
    <name evidence="5" type="ORF">CNMCM7691_002632</name>
</gene>
<dbReference type="Gene3D" id="1.20.1050.10">
    <property type="match status" value="1"/>
</dbReference>
<evidence type="ECO:0008006" key="7">
    <source>
        <dbReference type="Google" id="ProtNLM"/>
    </source>
</evidence>
<accession>A0A8H6R1G9</accession>
<evidence type="ECO:0000256" key="2">
    <source>
        <dbReference type="RuleBase" id="RU003494"/>
    </source>
</evidence>
<dbReference type="PANTHER" id="PTHR44051:SF9">
    <property type="entry name" value="GLUTATHIONE S-TRANSFERASE 1"/>
    <property type="match status" value="1"/>
</dbReference>
<dbReference type="InterPro" id="IPR010987">
    <property type="entry name" value="Glutathione-S-Trfase_C-like"/>
</dbReference>
<reference evidence="5" key="1">
    <citation type="submission" date="2020-06" db="EMBL/GenBank/DDBJ databases">
        <title>Draft genome sequences of strains closely related to Aspergillus parafelis and Aspergillus hiratsukae.</title>
        <authorList>
            <person name="Dos Santos R.A.C."/>
            <person name="Rivero-Menendez O."/>
            <person name="Steenwyk J.L."/>
            <person name="Mead M.E."/>
            <person name="Goldman G.H."/>
            <person name="Alastruey-Izquierdo A."/>
            <person name="Rokas A."/>
        </authorList>
    </citation>
    <scope>NUCLEOTIDE SEQUENCE</scope>
    <source>
        <strain evidence="5">CNM-CM7691</strain>
    </source>
</reference>
<dbReference type="Pfam" id="PF02798">
    <property type="entry name" value="GST_N"/>
    <property type="match status" value="1"/>
</dbReference>
<dbReference type="Pfam" id="PF00043">
    <property type="entry name" value="GST_C"/>
    <property type="match status" value="1"/>
</dbReference>
<dbReference type="InterPro" id="IPR036249">
    <property type="entry name" value="Thioredoxin-like_sf"/>
</dbReference>
<dbReference type="AlphaFoldDB" id="A0A8H6R1G9"/>